<sequence length="272" mass="31069">MNSLKHHLRVCQAVADVTYKEWSAYRTHSMVSIIVGPVYFMVQMFIWTAVYGDHTTLGGIDLPRMIRYFGATALIGYLTMDFADWNLSMLVRTGKFLTFHLRPVHHRSFALFQKVGHRLLGFLFEFLPCLLIFIFLFGVDMRPASFLWTSISVMLAFLMVFYVNYTIGLTSFWLVQSDGIRGAFMLVSGIFSGALIPLDFFPHWLQVAQFFLPFQYMAYMPAMVFTGQYSLGGIQLPIEHIVGIQALAVLVTYGFNELIRRLAMKQFTAVGA</sequence>
<dbReference type="EMBL" id="JBJURJ010000027">
    <property type="protein sequence ID" value="MFM9332168.1"/>
    <property type="molecule type" value="Genomic_DNA"/>
</dbReference>
<organism evidence="1 2">
    <name type="scientific">Paenibacillus mesotrionivorans</name>
    <dbReference type="NCBI Taxonomy" id="3160968"/>
    <lineage>
        <taxon>Bacteria</taxon>
        <taxon>Bacillati</taxon>
        <taxon>Bacillota</taxon>
        <taxon>Bacilli</taxon>
        <taxon>Bacillales</taxon>
        <taxon>Paenibacillaceae</taxon>
        <taxon>Paenibacillus</taxon>
    </lineage>
</organism>
<accession>A0ACC7P5D4</accession>
<proteinExistence type="predicted"/>
<dbReference type="Proteomes" id="UP001631969">
    <property type="component" value="Unassembled WGS sequence"/>
</dbReference>
<comment type="caution">
    <text evidence="1">The sequence shown here is derived from an EMBL/GenBank/DDBJ whole genome shotgun (WGS) entry which is preliminary data.</text>
</comment>
<name>A0ACC7P5D4_9BACL</name>
<reference evidence="1" key="1">
    <citation type="submission" date="2024-12" db="EMBL/GenBank/DDBJ databases">
        <authorList>
            <person name="Wu N."/>
        </authorList>
    </citation>
    <scope>NUCLEOTIDE SEQUENCE</scope>
    <source>
        <strain evidence="1">P15</strain>
    </source>
</reference>
<protein>
    <submittedName>
        <fullName evidence="1">ABC transporter permease</fullName>
    </submittedName>
</protein>
<keyword evidence="2" id="KW-1185">Reference proteome</keyword>
<evidence type="ECO:0000313" key="2">
    <source>
        <dbReference type="Proteomes" id="UP001631969"/>
    </source>
</evidence>
<evidence type="ECO:0000313" key="1">
    <source>
        <dbReference type="EMBL" id="MFM9332168.1"/>
    </source>
</evidence>
<gene>
    <name evidence="1" type="ORF">ACI1P1_28125</name>
</gene>